<organism evidence="2 3">
    <name type="scientific">Corchorus olitorius</name>
    <dbReference type="NCBI Taxonomy" id="93759"/>
    <lineage>
        <taxon>Eukaryota</taxon>
        <taxon>Viridiplantae</taxon>
        <taxon>Streptophyta</taxon>
        <taxon>Embryophyta</taxon>
        <taxon>Tracheophyta</taxon>
        <taxon>Spermatophyta</taxon>
        <taxon>Magnoliopsida</taxon>
        <taxon>eudicotyledons</taxon>
        <taxon>Gunneridae</taxon>
        <taxon>Pentapetalae</taxon>
        <taxon>rosids</taxon>
        <taxon>malvids</taxon>
        <taxon>Malvales</taxon>
        <taxon>Malvaceae</taxon>
        <taxon>Grewioideae</taxon>
        <taxon>Apeibeae</taxon>
        <taxon>Corchorus</taxon>
    </lineage>
</organism>
<name>A0A1R3IL84_9ROSI</name>
<accession>A0A1R3IL84</accession>
<evidence type="ECO:0000313" key="3">
    <source>
        <dbReference type="Proteomes" id="UP000187203"/>
    </source>
</evidence>
<keyword evidence="1" id="KW-0472">Membrane</keyword>
<evidence type="ECO:0000256" key="1">
    <source>
        <dbReference type="SAM" id="Phobius"/>
    </source>
</evidence>
<proteinExistence type="predicted"/>
<gene>
    <name evidence="2" type="ORF">COLO4_22597</name>
</gene>
<sequence>MGRVSRQAVRGSNLLRWPRDEPEGQGLFFFFCNNNNSFDHILAKGMSVEIHCLVLLLVTLCFPCIFAETAILIAMILAVYMRVLCF</sequence>
<comment type="caution">
    <text evidence="2">The sequence shown here is derived from an EMBL/GenBank/DDBJ whole genome shotgun (WGS) entry which is preliminary data.</text>
</comment>
<dbReference type="EMBL" id="AWUE01017993">
    <property type="protein sequence ID" value="OMO83320.1"/>
    <property type="molecule type" value="Genomic_DNA"/>
</dbReference>
<evidence type="ECO:0000313" key="2">
    <source>
        <dbReference type="EMBL" id="OMO83320.1"/>
    </source>
</evidence>
<feature type="transmembrane region" description="Helical" evidence="1">
    <location>
        <begin position="53"/>
        <end position="80"/>
    </location>
</feature>
<protein>
    <submittedName>
        <fullName evidence="2">Uncharacterized protein</fullName>
    </submittedName>
</protein>
<keyword evidence="3" id="KW-1185">Reference proteome</keyword>
<dbReference type="AlphaFoldDB" id="A0A1R3IL84"/>
<reference evidence="3" key="1">
    <citation type="submission" date="2013-09" db="EMBL/GenBank/DDBJ databases">
        <title>Corchorus olitorius genome sequencing.</title>
        <authorList>
            <person name="Alam M."/>
            <person name="Haque M.S."/>
            <person name="Islam M.S."/>
            <person name="Emdad E.M."/>
            <person name="Islam M.M."/>
            <person name="Ahmed B."/>
            <person name="Halim A."/>
            <person name="Hossen Q.M.M."/>
            <person name="Hossain M.Z."/>
            <person name="Ahmed R."/>
            <person name="Khan M.M."/>
            <person name="Islam R."/>
            <person name="Rashid M.M."/>
            <person name="Khan S.A."/>
            <person name="Rahman M.S."/>
            <person name="Alam M."/>
            <person name="Yahiya A.S."/>
            <person name="Khan M.S."/>
            <person name="Azam M.S."/>
            <person name="Haque T."/>
            <person name="Lashkar M.Z.H."/>
            <person name="Akhand A.I."/>
            <person name="Morshed G."/>
            <person name="Roy S."/>
            <person name="Uddin K.S."/>
            <person name="Rabeya T."/>
            <person name="Hossain A.S."/>
            <person name="Chowdhury A."/>
            <person name="Snigdha A.R."/>
            <person name="Mortoza M.S."/>
            <person name="Matin S.A."/>
            <person name="Hoque S.M.E."/>
            <person name="Islam M.K."/>
            <person name="Roy D.K."/>
            <person name="Haider R."/>
            <person name="Moosa M.M."/>
            <person name="Elias S.M."/>
            <person name="Hasan A.M."/>
            <person name="Jahan S."/>
            <person name="Shafiuddin M."/>
            <person name="Mahmood N."/>
            <person name="Shommy N.S."/>
        </authorList>
    </citation>
    <scope>NUCLEOTIDE SEQUENCE [LARGE SCALE GENOMIC DNA]</scope>
    <source>
        <strain evidence="3">cv. O-4</strain>
    </source>
</reference>
<keyword evidence="1" id="KW-0812">Transmembrane</keyword>
<keyword evidence="1" id="KW-1133">Transmembrane helix</keyword>
<dbReference type="Proteomes" id="UP000187203">
    <property type="component" value="Unassembled WGS sequence"/>
</dbReference>